<reference evidence="1 4" key="1">
    <citation type="submission" date="2015-03" db="EMBL/GenBank/DDBJ databases">
        <authorList>
            <consortium name="Pathogen Informatics"/>
            <person name="Murphy D."/>
        </authorList>
    </citation>
    <scope>NUCLEOTIDE SEQUENCE [LARGE SCALE GENOMIC DNA]</scope>
    <source>
        <strain evidence="1 4">0310</strain>
    </source>
</reference>
<organism evidence="1 4">
    <name type="scientific">Streptococcus pneumoniae</name>
    <dbReference type="NCBI Taxonomy" id="1313"/>
    <lineage>
        <taxon>Bacteria</taxon>
        <taxon>Bacillati</taxon>
        <taxon>Bacillota</taxon>
        <taxon>Bacilli</taxon>
        <taxon>Lactobacillales</taxon>
        <taxon>Streptococcaceae</taxon>
        <taxon>Streptococcus</taxon>
    </lineage>
</organism>
<dbReference type="EMBL" id="UHFW01000006">
    <property type="protein sequence ID" value="SUN88480.1"/>
    <property type="molecule type" value="Genomic_DNA"/>
</dbReference>
<comment type="caution">
    <text evidence="1">The sequence shown here is derived from an EMBL/GenBank/DDBJ whole genome shotgun (WGS) entry which is preliminary data.</text>
</comment>
<accession>A0A064BZG1</accession>
<dbReference type="AlphaFoldDB" id="A0A064BZG1"/>
<protein>
    <submittedName>
        <fullName evidence="1">Uncharacterized protein</fullName>
    </submittedName>
</protein>
<evidence type="ECO:0000313" key="4">
    <source>
        <dbReference type="Proteomes" id="UP000045541"/>
    </source>
</evidence>
<evidence type="ECO:0000313" key="5">
    <source>
        <dbReference type="Proteomes" id="UP000254854"/>
    </source>
</evidence>
<reference evidence="2 5" key="2">
    <citation type="submission" date="2018-06" db="EMBL/GenBank/DDBJ databases">
        <authorList>
            <consortium name="Pathogen Informatics"/>
            <person name="Doyle S."/>
        </authorList>
    </citation>
    <scope>NUCLEOTIDE SEQUENCE [LARGE SCALE GENOMIC DNA]</scope>
    <source>
        <strain evidence="2 5">NCTC13734</strain>
    </source>
</reference>
<dbReference type="RefSeq" id="WP_000095760.1">
    <property type="nucleotide sequence ID" value="NZ_CABFMK010000027.1"/>
</dbReference>
<evidence type="ECO:0000313" key="1">
    <source>
        <dbReference type="EMBL" id="CKI98169.1"/>
    </source>
</evidence>
<evidence type="ECO:0000313" key="6">
    <source>
        <dbReference type="Proteomes" id="UP000312530"/>
    </source>
</evidence>
<gene>
    <name evidence="1" type="ORF">ERS096071_00570</name>
    <name evidence="2" type="ORF">NCTC13734_01606</name>
    <name evidence="3" type="ORF">SAMEA2696453_00681</name>
</gene>
<dbReference type="EMBL" id="CMWB01000006">
    <property type="protein sequence ID" value="CKI98169.1"/>
    <property type="molecule type" value="Genomic_DNA"/>
</dbReference>
<evidence type="ECO:0000313" key="2">
    <source>
        <dbReference type="EMBL" id="SUN88480.1"/>
    </source>
</evidence>
<sequence>MSSKQFNNLCKQKFPNSCHFIFKKCSQRIQKKYKDLKLKRHIDLHSDEKLIGKILNYSNLSDLSRNNPYLITPSVLNYFVNEEHYFNDENEVLWGRDIDEYLEDFFIEMILDIQGIPEYSKHLLNLSLTNTGDIKEYFQQHFPLASSSYNELKDKFIDFTYNQFDTIEILENDSVFLFRKKDSVTLSPKNKESYLSYQKLPEKLDLLAKYILLPMIDKLTLESLIYRK</sequence>
<dbReference type="Proteomes" id="UP000254854">
    <property type="component" value="Unassembled WGS sequence"/>
</dbReference>
<reference evidence="3 6" key="3">
    <citation type="submission" date="2019-04" db="EMBL/GenBank/DDBJ databases">
        <authorList>
            <consortium name="Pathogen Informatics"/>
        </authorList>
    </citation>
    <scope>NUCLEOTIDE SEQUENCE [LARGE SCALE GENOMIC DNA]</scope>
    <source>
        <strain evidence="3 6">GPSC47</strain>
    </source>
</reference>
<dbReference type="EMBL" id="CAAULE010000004">
    <property type="protein sequence ID" value="VOG78094.1"/>
    <property type="molecule type" value="Genomic_DNA"/>
</dbReference>
<evidence type="ECO:0000313" key="3">
    <source>
        <dbReference type="EMBL" id="VOG78094.1"/>
    </source>
</evidence>
<proteinExistence type="predicted"/>
<dbReference type="Proteomes" id="UP000312530">
    <property type="component" value="Unassembled WGS sequence"/>
</dbReference>
<name>A0A064BZG1_STREE</name>
<dbReference type="Proteomes" id="UP000045541">
    <property type="component" value="Unassembled WGS sequence"/>
</dbReference>